<dbReference type="Proteomes" id="UP000430202">
    <property type="component" value="Unassembled WGS sequence"/>
</dbReference>
<organism evidence="1 2">
    <name type="scientific">Maribacter litoralis</name>
    <dbReference type="NCBI Taxonomy" id="2059726"/>
    <lineage>
        <taxon>Bacteria</taxon>
        <taxon>Pseudomonadati</taxon>
        <taxon>Bacteroidota</taxon>
        <taxon>Flavobacteriia</taxon>
        <taxon>Flavobacteriales</taxon>
        <taxon>Flavobacteriaceae</taxon>
        <taxon>Maribacter</taxon>
    </lineage>
</organism>
<proteinExistence type="predicted"/>
<evidence type="ECO:0000313" key="1">
    <source>
        <dbReference type="EMBL" id="VXB69182.1"/>
    </source>
</evidence>
<accession>A0A653SLH8</accession>
<reference evidence="1 2" key="1">
    <citation type="submission" date="2019-10" db="EMBL/GenBank/DDBJ databases">
        <authorList>
            <person name="Karimi E."/>
        </authorList>
    </citation>
    <scope>NUCLEOTIDE SEQUENCE [LARGE SCALE GENOMIC DNA]</scope>
    <source>
        <strain evidence="1">Maribacter sp. 151</strain>
    </source>
</reference>
<dbReference type="RefSeq" id="WP_262885559.1">
    <property type="nucleotide sequence ID" value="NZ_LR733271.1"/>
</dbReference>
<name>A0A653SLH8_9FLAO</name>
<keyword evidence="2" id="KW-1185">Reference proteome</keyword>
<sequence>MKTVINSKRCLGYFETANQDEIYEICQFNITDSELIVESMAV</sequence>
<dbReference type="EMBL" id="CABWLR010000003">
    <property type="protein sequence ID" value="VXB69182.1"/>
    <property type="molecule type" value="Genomic_DNA"/>
</dbReference>
<gene>
    <name evidence="1" type="ORF">MARI151_30351</name>
</gene>
<dbReference type="AlphaFoldDB" id="A0A653SLH8"/>
<protein>
    <submittedName>
        <fullName evidence="1">Uncharacterized protein</fullName>
    </submittedName>
</protein>
<evidence type="ECO:0000313" key="2">
    <source>
        <dbReference type="Proteomes" id="UP000430202"/>
    </source>
</evidence>